<proteinExistence type="predicted"/>
<dbReference type="SUPFAM" id="SSF51556">
    <property type="entry name" value="Metallo-dependent hydrolases"/>
    <property type="match status" value="1"/>
</dbReference>
<dbReference type="Proteomes" id="UP001595699">
    <property type="component" value="Unassembled WGS sequence"/>
</dbReference>
<dbReference type="Gene3D" id="3.20.20.140">
    <property type="entry name" value="Metal-dependent hydrolases"/>
    <property type="match status" value="1"/>
</dbReference>
<dbReference type="InterPro" id="IPR032466">
    <property type="entry name" value="Metal_Hydrolase"/>
</dbReference>
<protein>
    <submittedName>
        <fullName evidence="2">Amidohydrolase family protein</fullName>
    </submittedName>
</protein>
<reference evidence="3" key="1">
    <citation type="journal article" date="2019" name="Int. J. Syst. Evol. Microbiol.">
        <title>The Global Catalogue of Microorganisms (GCM) 10K type strain sequencing project: providing services to taxonomists for standard genome sequencing and annotation.</title>
        <authorList>
            <consortium name="The Broad Institute Genomics Platform"/>
            <consortium name="The Broad Institute Genome Sequencing Center for Infectious Disease"/>
            <person name="Wu L."/>
            <person name="Ma J."/>
        </authorList>
    </citation>
    <scope>NUCLEOTIDE SEQUENCE [LARGE SCALE GENOMIC DNA]</scope>
    <source>
        <strain evidence="3">CGMCC 4.7241</strain>
    </source>
</reference>
<dbReference type="RefSeq" id="WP_205118531.1">
    <property type="nucleotide sequence ID" value="NZ_JAFBCM010000001.1"/>
</dbReference>
<evidence type="ECO:0000259" key="1">
    <source>
        <dbReference type="Pfam" id="PF04909"/>
    </source>
</evidence>
<comment type="caution">
    <text evidence="2">The sequence shown here is derived from an EMBL/GenBank/DDBJ whole genome shotgun (WGS) entry which is preliminary data.</text>
</comment>
<evidence type="ECO:0000313" key="3">
    <source>
        <dbReference type="Proteomes" id="UP001595699"/>
    </source>
</evidence>
<dbReference type="EMBL" id="JBHRZH010000020">
    <property type="protein sequence ID" value="MFC3763655.1"/>
    <property type="molecule type" value="Genomic_DNA"/>
</dbReference>
<keyword evidence="3" id="KW-1185">Reference proteome</keyword>
<accession>A0ABV7YED6</accession>
<dbReference type="InterPro" id="IPR052358">
    <property type="entry name" value="Aro_Compnd_Degr_Hydrolases"/>
</dbReference>
<feature type="domain" description="Amidohydrolase-related" evidence="1">
    <location>
        <begin position="13"/>
        <end position="281"/>
    </location>
</feature>
<dbReference type="PANTHER" id="PTHR35563">
    <property type="entry name" value="BARREL METAL-DEPENDENT HYDROLASE, PUTATIVE (AFU_ORTHOLOGUE AFUA_1G16240)-RELATED"/>
    <property type="match status" value="1"/>
</dbReference>
<name>A0ABV7YED6_9ACTN</name>
<dbReference type="PANTHER" id="PTHR35563:SF2">
    <property type="entry name" value="BARREL METAL-DEPENDENT HYDROLASE, PUTATIVE (AFU_ORTHOLOGUE AFUA_1G16240)-RELATED"/>
    <property type="match status" value="1"/>
</dbReference>
<dbReference type="InterPro" id="IPR006680">
    <property type="entry name" value="Amidohydro-rel"/>
</dbReference>
<organism evidence="2 3">
    <name type="scientific">Tenggerimyces flavus</name>
    <dbReference type="NCBI Taxonomy" id="1708749"/>
    <lineage>
        <taxon>Bacteria</taxon>
        <taxon>Bacillati</taxon>
        <taxon>Actinomycetota</taxon>
        <taxon>Actinomycetes</taxon>
        <taxon>Propionibacteriales</taxon>
        <taxon>Nocardioidaceae</taxon>
        <taxon>Tenggerimyces</taxon>
    </lineage>
</organism>
<gene>
    <name evidence="2" type="ORF">ACFOUW_22650</name>
</gene>
<dbReference type="Pfam" id="PF04909">
    <property type="entry name" value="Amidohydro_2"/>
    <property type="match status" value="1"/>
</dbReference>
<sequence length="282" mass="30390">MRPTWRIGGPIVVDAHAHVWSGDTTTFPPTPIDGVSAPKTPRPVDDLLGRLDTAHVDRVVLIQPRSYGHDHTYLAHVLASEPERVAGVCLVDPLRPDAPGELRRRCREDGYRGLRLVGLGHGDADWLFDDRTAPMWKAAEDLEIVVSLLIEPHQLAGVATVAARRPWLSIAIDHLGRCQPGTTAIADLLALAVRPNVSVKVSALSWLSAQGPPHADLRPMVESCLAEFGAGRLLWGTDYPHVLAAGPYPDPFEELAGVLPQASEAELAMIAGGNAARLYGLL</sequence>
<evidence type="ECO:0000313" key="2">
    <source>
        <dbReference type="EMBL" id="MFC3763655.1"/>
    </source>
</evidence>